<feature type="compositionally biased region" description="Polar residues" evidence="2">
    <location>
        <begin position="157"/>
        <end position="178"/>
    </location>
</feature>
<name>A0A376B2B9_9ASCO</name>
<dbReference type="AlphaFoldDB" id="A0A376B2B9"/>
<evidence type="ECO:0000313" key="5">
    <source>
        <dbReference type="Proteomes" id="UP000262825"/>
    </source>
</evidence>
<dbReference type="PANTHER" id="PTHR28532">
    <property type="entry name" value="GEO13458P1"/>
    <property type="match status" value="1"/>
</dbReference>
<sequence>MCIDDYDDNLLFNLEEVSYKEGYEEGRNENLEKNYYEGKQYGLQVGFQRFHNIGQIQSICSLIISMLPKETEPKQTTLVKHCQQVIKTIEQLTLDNSSSSVKIYESEINKIRNKFRTILIIWNKSNKSNKLEYENIVLIDKRISGEIKGYIQDHTETAGTNEKSNEDLLNSDHQTTDW</sequence>
<dbReference type="OrthoDB" id="48036at2759"/>
<dbReference type="PANTHER" id="PTHR28532:SF1">
    <property type="entry name" value="ORAL CANCER OVEREXPRESSED 1"/>
    <property type="match status" value="1"/>
</dbReference>
<feature type="region of interest" description="Disordered" evidence="2">
    <location>
        <begin position="155"/>
        <end position="178"/>
    </location>
</feature>
<accession>A0A376B2B9</accession>
<organism evidence="4 5">
    <name type="scientific">Saccharomycodes ludwigii</name>
    <dbReference type="NCBI Taxonomy" id="36035"/>
    <lineage>
        <taxon>Eukaryota</taxon>
        <taxon>Fungi</taxon>
        <taxon>Dikarya</taxon>
        <taxon>Ascomycota</taxon>
        <taxon>Saccharomycotina</taxon>
        <taxon>Saccharomycetes</taxon>
        <taxon>Saccharomycodales</taxon>
        <taxon>Saccharomycodaceae</taxon>
        <taxon>Saccharomycodes</taxon>
    </lineage>
</organism>
<evidence type="ECO:0000259" key="3">
    <source>
        <dbReference type="Pfam" id="PF09811"/>
    </source>
</evidence>
<dbReference type="Pfam" id="PF09811">
    <property type="entry name" value="Yae1_N"/>
    <property type="match status" value="1"/>
</dbReference>
<dbReference type="InterPro" id="IPR019191">
    <property type="entry name" value="Essential_protein_Yae1_N"/>
</dbReference>
<gene>
    <name evidence="4" type="ORF">SCODWIG_00533</name>
</gene>
<protein>
    <recommendedName>
        <fullName evidence="3">Essential protein Yae1 N-terminal domain-containing protein</fullName>
    </recommendedName>
</protein>
<comment type="similarity">
    <text evidence="1">Belongs to the LTO1 family.</text>
</comment>
<reference evidence="5" key="1">
    <citation type="submission" date="2018-06" db="EMBL/GenBank/DDBJ databases">
        <authorList>
            <person name="Guldener U."/>
        </authorList>
    </citation>
    <scope>NUCLEOTIDE SEQUENCE [LARGE SCALE GENOMIC DNA]</scope>
    <source>
        <strain evidence="5">UTAD17</strain>
    </source>
</reference>
<dbReference type="EMBL" id="UFAJ01000046">
    <property type="protein sequence ID" value="SSD58772.1"/>
    <property type="molecule type" value="Genomic_DNA"/>
</dbReference>
<dbReference type="InterPro" id="IPR052436">
    <property type="entry name" value="LTO1_adapter"/>
</dbReference>
<dbReference type="Proteomes" id="UP000262825">
    <property type="component" value="Unassembled WGS sequence"/>
</dbReference>
<keyword evidence="5" id="KW-1185">Reference proteome</keyword>
<evidence type="ECO:0000256" key="2">
    <source>
        <dbReference type="SAM" id="MobiDB-lite"/>
    </source>
</evidence>
<proteinExistence type="inferred from homology"/>
<dbReference type="VEuPathDB" id="FungiDB:SCODWIG_00533"/>
<evidence type="ECO:0000313" key="4">
    <source>
        <dbReference type="EMBL" id="SSD58772.1"/>
    </source>
</evidence>
<evidence type="ECO:0000256" key="1">
    <source>
        <dbReference type="ARBA" id="ARBA00038090"/>
    </source>
</evidence>
<feature type="domain" description="Essential protein Yae1 N-terminal" evidence="3">
    <location>
        <begin position="22"/>
        <end position="60"/>
    </location>
</feature>